<dbReference type="SMART" id="SM01096">
    <property type="entry name" value="CPSase_L_D3"/>
    <property type="match status" value="1"/>
</dbReference>
<organism evidence="21 22">
    <name type="scientific">Pogonophryne albipinna</name>
    <dbReference type="NCBI Taxonomy" id="1090488"/>
    <lineage>
        <taxon>Eukaryota</taxon>
        <taxon>Metazoa</taxon>
        <taxon>Chordata</taxon>
        <taxon>Craniata</taxon>
        <taxon>Vertebrata</taxon>
        <taxon>Euteleostomi</taxon>
        <taxon>Actinopterygii</taxon>
        <taxon>Neopterygii</taxon>
        <taxon>Teleostei</taxon>
        <taxon>Neoteleostei</taxon>
        <taxon>Acanthomorphata</taxon>
        <taxon>Eupercaria</taxon>
        <taxon>Perciformes</taxon>
        <taxon>Notothenioidei</taxon>
        <taxon>Pogonophryne</taxon>
    </lineage>
</organism>
<evidence type="ECO:0000256" key="12">
    <source>
        <dbReference type="ARBA" id="ARBA00043968"/>
    </source>
</evidence>
<evidence type="ECO:0000313" key="21">
    <source>
        <dbReference type="EMBL" id="KAJ4920614.1"/>
    </source>
</evidence>
<dbReference type="NCBIfam" id="TIGR01368">
    <property type="entry name" value="CPSaseIIsmall"/>
    <property type="match status" value="1"/>
</dbReference>
<comment type="similarity">
    <text evidence="12">In the 3rd section; belongs to the metallo-dependent hydrolases superfamily. DHOase family. CAD subfamily.</text>
</comment>
<keyword evidence="11" id="KW-0665">Pyrimidine biosynthesis</keyword>
<comment type="catalytic activity">
    <reaction evidence="16">
        <text>hydrogencarbonate + L-glutamine + 2 ATP + H2O = carbamoyl phosphate + L-glutamate + 2 ADP + phosphate + 2 H(+)</text>
        <dbReference type="Rhea" id="RHEA:18633"/>
        <dbReference type="ChEBI" id="CHEBI:15377"/>
        <dbReference type="ChEBI" id="CHEBI:15378"/>
        <dbReference type="ChEBI" id="CHEBI:17544"/>
        <dbReference type="ChEBI" id="CHEBI:29985"/>
        <dbReference type="ChEBI" id="CHEBI:30616"/>
        <dbReference type="ChEBI" id="CHEBI:43474"/>
        <dbReference type="ChEBI" id="CHEBI:58228"/>
        <dbReference type="ChEBI" id="CHEBI:58359"/>
        <dbReference type="ChEBI" id="CHEBI:456216"/>
        <dbReference type="EC" id="6.3.5.5"/>
    </reaction>
</comment>
<dbReference type="PROSITE" id="PS00866">
    <property type="entry name" value="CPSASE_1"/>
    <property type="match status" value="2"/>
</dbReference>
<evidence type="ECO:0000256" key="5">
    <source>
        <dbReference type="ARBA" id="ARBA00022723"/>
    </source>
</evidence>
<dbReference type="InterPro" id="IPR002474">
    <property type="entry name" value="CarbamoylP_synth_ssu_N"/>
</dbReference>
<dbReference type="CDD" id="cd01316">
    <property type="entry name" value="CAD_DHOase"/>
    <property type="match status" value="1"/>
</dbReference>
<dbReference type="InterPro" id="IPR006274">
    <property type="entry name" value="CarbamoylP_synth_ssu"/>
</dbReference>
<sequence>MVGYPEALTDPSYHCQLLTLTYPLVGNYGIPKDEEGEFGLSKWFESSKIHAAALIIGELSDSPSHWSSVKSLDQWLKEQGIPGIQGIDTRRLTKKIREKGTMLGKLVVDGTPEDSIPFDNPNKRNLVQEVSMKEPRVFNPSGSLRITVVDCGIKYNQIRCLAERGACVTVVPWDHPLDSKDYDGLFISNGPGDPLLCKATINNMRKVVCVDHPKPIFGICLGHQLLSLVIGSKTFKMNYGNRGHNQPCIHKGTGRCYITSQNHGFAVDPNSLPADWDVLFTNANDHTNEGIVHNTKPLFSVQFHPEHMAGPSDLVGLFDVFLDTVRDHKEGNITTSVKQRVLEHLTYPDSPKPGEIIRPRKVLILGSGGLSIGQAGEFDYSGSQAIKALKEENVQTVLINPNIATVQTSKGLADKVYFLPLTAEYVTQVIKNERPDGVLLTFGGQTALNCGVELTRLGVLEKYDVKVLGTPVASIEMTEDRKIFVEKMEEINEHVAPSEAALTVDQAVAAASRIGYPVMVRSAFALGGLGSGFANNREQLVTLVTAAFAHTSQVLVDKSLKGWKEIEYEVVRDAYDNCITVCNMENIDPLGIHTGESIVVAPSQTLNDHEYNMLRNTAIKVIRHLGIVGECNIQYALSPESEQYYIIEVNARLSRSSALASKATGYPLAYVAAKLGLGIPLPQLKNSVTNSTTANFEPSLDYCVVKVPRWDLSKFLRVSTTIGSSMKSVGEVMAIGRSFEEAFQKALRMVDENCVGFDHTIKPVSEEELQTPTDKRIFVLASALRANYTVDQLYDLTKIDRWFLHKMKNITDHEKLLETYNQDETAMPSEVMRKAKQLGFSDKQIAQAVQSTELVVRKLRHDWSILPVVKQIDTVAAEWPAFTNYLYLTYHGTEDDLGFVDQHVMVIGSGVYRIGSSVEFDWCAVGCITELRKMGYKTIMVNYNPETVSTDYDMCDRLYFDEISFEVVMDIYERENPEGVILSMGGQLPNNIAMSLHRQQCRILGTSPEFIDSAENRFKFSRMLDTIGISQPLWKELSDNESAMKFCETVGYPCLVRPSYVLSGAAMNVAYTDADLEKYLTNAIAVSKEYPVVISKFIQEAKEIDVDAVACDGVVIAIAVSEHVENAGVHSGDATLVTPAQDINQKTMERIKVIVHAIGQELQVTGPFNLQLIAKDDQLKVIECNVRVSRSFPFVSKTLGVDLVALATQAIVGQEVEPIGLMRGKGIVGVKVPQFSFSRLAGADVVLGVEMTSTGEYKSELLPTVQALESMGYDLYASLGTADFYTEHGVKVKAVDWPFEEEDSDCPNKEKQRSIMNYLEENHFDLVINLSGRISGGRRLSSFVTKGYRTRRMAIDYSVPLIIDIKCTKLFVQALHRVGPTPPVKTHIDSMSSQTLVRLPGLIDVHVHLREPGAEHKEDFSSGTAAALAGGVTMVCAMPNTSPAITDANTLALVQKAVGLKMYLNDTYSTLKMDNVALWMEHFEKWPKQFPIVAHAEKQTVAAILMVAQLYQRPVHICHIAKKEEILIIRAAKQKGIQVTCEVAPHHLFLCEENIGEIGGGRAQVRPMLGTLEDMEALWENLDIIDCFATDHAPHSVEEKSGDSPPPGYPGLETMLPLLLTAVSDGRLTMDDIITRLYDNPRKIFNLPVQENTYVEVDLEQEWVIPQTMQFTKSKWTPFQGMKVKGKVRRVVLRGEVAYIDGQVLVPPGYGEDVKTWPLASSTPAELVKESPMSPEPARPTPPRDGLFRTRAPSPRRVTSESRYLLPPRIHRASDPGVTPEMMMLPPADGYSYPPPLSRLLSPQSAPGLPAGQMSHFQTSPLLHALVGQHILSISHLFNVAHTLRLMVQKERSLDILK</sequence>
<evidence type="ECO:0000256" key="2">
    <source>
        <dbReference type="ARBA" id="ARBA00004880"/>
    </source>
</evidence>
<evidence type="ECO:0000256" key="18">
    <source>
        <dbReference type="SAM" id="MobiDB-lite"/>
    </source>
</evidence>
<evidence type="ECO:0000256" key="10">
    <source>
        <dbReference type="ARBA" id="ARBA00022840"/>
    </source>
</evidence>
<evidence type="ECO:0000313" key="22">
    <source>
        <dbReference type="Proteomes" id="UP001219934"/>
    </source>
</evidence>
<dbReference type="FunFam" id="3.20.20.140:FF:000036">
    <property type="entry name" value="Carbamoyl-phosphate synthase large chain"/>
    <property type="match status" value="1"/>
</dbReference>
<dbReference type="Pfam" id="PF25596">
    <property type="entry name" value="CPSase_L_D1"/>
    <property type="match status" value="2"/>
</dbReference>
<dbReference type="GO" id="GO:0005524">
    <property type="term" value="F:ATP binding"/>
    <property type="evidence" value="ECO:0007669"/>
    <property type="project" value="UniProtKB-UniRule"/>
</dbReference>
<dbReference type="SUPFAM" id="SSF52440">
    <property type="entry name" value="PreATP-grasp domain"/>
    <property type="match status" value="2"/>
</dbReference>
<comment type="catalytic activity">
    <reaction evidence="14">
        <text>hydrogencarbonate + NH4(+) + 2 ATP = carbamoyl phosphate + 2 ADP + phosphate + 2 H(+)</text>
        <dbReference type="Rhea" id="RHEA:18029"/>
        <dbReference type="ChEBI" id="CHEBI:15378"/>
        <dbReference type="ChEBI" id="CHEBI:17544"/>
        <dbReference type="ChEBI" id="CHEBI:28938"/>
        <dbReference type="ChEBI" id="CHEBI:30616"/>
        <dbReference type="ChEBI" id="CHEBI:43474"/>
        <dbReference type="ChEBI" id="CHEBI:58228"/>
        <dbReference type="ChEBI" id="CHEBI:456216"/>
        <dbReference type="EC" id="6.3.4.16"/>
    </reaction>
</comment>
<dbReference type="NCBIfam" id="NF003671">
    <property type="entry name" value="PRK05294.1"/>
    <property type="match status" value="1"/>
</dbReference>
<dbReference type="Pfam" id="PF02787">
    <property type="entry name" value="CPSase_L_D3"/>
    <property type="match status" value="1"/>
</dbReference>
<evidence type="ECO:0000256" key="17">
    <source>
        <dbReference type="PROSITE-ProRule" id="PRU00409"/>
    </source>
</evidence>
<dbReference type="NCBIfam" id="NF009475">
    <property type="entry name" value="PRK12838.1"/>
    <property type="match status" value="1"/>
</dbReference>
<dbReference type="PROSITE" id="PS50975">
    <property type="entry name" value="ATP_GRASP"/>
    <property type="match status" value="2"/>
</dbReference>
<evidence type="ECO:0008006" key="23">
    <source>
        <dbReference type="Google" id="ProtNLM"/>
    </source>
</evidence>
<dbReference type="InterPro" id="IPR036480">
    <property type="entry name" value="CarbP_synth_ssu_N_sf"/>
</dbReference>
<dbReference type="Pfam" id="PF00117">
    <property type="entry name" value="GATase"/>
    <property type="match status" value="1"/>
</dbReference>
<dbReference type="GO" id="GO:0004070">
    <property type="term" value="F:aspartate carbamoyltransferase activity"/>
    <property type="evidence" value="ECO:0007669"/>
    <property type="project" value="UniProtKB-ARBA"/>
</dbReference>
<dbReference type="Gene3D" id="1.10.1030.10">
    <property type="entry name" value="Carbamoyl-phosphate synthetase, large subunit oligomerisation domain"/>
    <property type="match status" value="1"/>
</dbReference>
<keyword evidence="10 17" id="KW-0067">ATP-binding</keyword>
<evidence type="ECO:0000256" key="1">
    <source>
        <dbReference type="ARBA" id="ARBA00001947"/>
    </source>
</evidence>
<dbReference type="Gene3D" id="3.40.50.880">
    <property type="match status" value="1"/>
</dbReference>
<dbReference type="SMART" id="SM01097">
    <property type="entry name" value="CPSase_sm_chain"/>
    <property type="match status" value="1"/>
</dbReference>
<dbReference type="InterPro" id="IPR005483">
    <property type="entry name" value="CPSase_dom"/>
</dbReference>
<dbReference type="PROSITE" id="PS00483">
    <property type="entry name" value="DIHYDROOROTASE_2"/>
    <property type="match status" value="1"/>
</dbReference>
<dbReference type="PRINTS" id="PR00097">
    <property type="entry name" value="ANTSNTHASEII"/>
</dbReference>
<dbReference type="InterPro" id="IPR017926">
    <property type="entry name" value="GATASE"/>
</dbReference>
<evidence type="ECO:0000256" key="15">
    <source>
        <dbReference type="ARBA" id="ARBA00048492"/>
    </source>
</evidence>
<evidence type="ECO:0000256" key="4">
    <source>
        <dbReference type="ARBA" id="ARBA00022598"/>
    </source>
</evidence>
<keyword evidence="7 17" id="KW-0547">Nucleotide-binding</keyword>
<evidence type="ECO:0000256" key="6">
    <source>
        <dbReference type="ARBA" id="ARBA00022737"/>
    </source>
</evidence>
<dbReference type="Pfam" id="PF02142">
    <property type="entry name" value="MGS"/>
    <property type="match status" value="1"/>
</dbReference>
<evidence type="ECO:0000256" key="11">
    <source>
        <dbReference type="ARBA" id="ARBA00022975"/>
    </source>
</evidence>
<dbReference type="InterPro" id="IPR058047">
    <property type="entry name" value="CPSase_preATP-grasp"/>
</dbReference>
<dbReference type="SUPFAM" id="SSF56059">
    <property type="entry name" value="Glutathione synthetase ATP-binding domain-like"/>
    <property type="match status" value="2"/>
</dbReference>
<dbReference type="Pfam" id="PF12890">
    <property type="entry name" value="DHOase"/>
    <property type="match status" value="1"/>
</dbReference>
<dbReference type="InterPro" id="IPR036914">
    <property type="entry name" value="MGS-like_dom_sf"/>
</dbReference>
<dbReference type="Gene3D" id="3.30.470.20">
    <property type="entry name" value="ATP-grasp fold, B domain"/>
    <property type="match status" value="2"/>
</dbReference>
<dbReference type="Pfam" id="PF00988">
    <property type="entry name" value="CPSase_sm_chain"/>
    <property type="match status" value="1"/>
</dbReference>
<dbReference type="SUPFAM" id="SSF52021">
    <property type="entry name" value="Carbamoyl phosphate synthetase, small subunit N-terminal domain"/>
    <property type="match status" value="1"/>
</dbReference>
<keyword evidence="9" id="KW-0862">Zinc</keyword>
<dbReference type="PROSITE" id="PS51273">
    <property type="entry name" value="GATASE_TYPE_1"/>
    <property type="match status" value="1"/>
</dbReference>
<dbReference type="GO" id="GO:0005951">
    <property type="term" value="C:carbamoyl-phosphate synthase complex"/>
    <property type="evidence" value="ECO:0007669"/>
    <property type="project" value="TreeGrafter"/>
</dbReference>
<keyword evidence="5" id="KW-0479">Metal-binding</keyword>
<dbReference type="Gene3D" id="3.50.30.20">
    <property type="entry name" value="Carbamoyl-phosphate synthase small subunit, N-terminal domain"/>
    <property type="match status" value="1"/>
</dbReference>
<dbReference type="InterPro" id="IPR016185">
    <property type="entry name" value="PreATP-grasp_dom_sf"/>
</dbReference>
<dbReference type="PROSITE" id="PS51855">
    <property type="entry name" value="MGS"/>
    <property type="match status" value="1"/>
</dbReference>
<dbReference type="InterPro" id="IPR006275">
    <property type="entry name" value="CPSase_lsu"/>
</dbReference>
<dbReference type="GO" id="GO:0006526">
    <property type="term" value="P:L-arginine biosynthetic process"/>
    <property type="evidence" value="ECO:0007669"/>
    <property type="project" value="TreeGrafter"/>
</dbReference>
<dbReference type="PANTHER" id="PTHR11405">
    <property type="entry name" value="CARBAMOYLTRANSFERASE FAMILY MEMBER"/>
    <property type="match status" value="1"/>
</dbReference>
<dbReference type="FunFam" id="3.30.470.20:FF:000001">
    <property type="entry name" value="Carbamoyl-phosphate synthase large chain"/>
    <property type="match status" value="1"/>
</dbReference>
<accession>A0AAD6A8U4</accession>
<dbReference type="SUPFAM" id="SSF51338">
    <property type="entry name" value="Composite domain of metallo-dependent hydrolases"/>
    <property type="match status" value="1"/>
</dbReference>
<dbReference type="FunFam" id="3.40.50.20:FF:000011">
    <property type="entry name" value="CAD protein-like isoform X1"/>
    <property type="match status" value="1"/>
</dbReference>
<dbReference type="PANTHER" id="PTHR11405:SF5">
    <property type="entry name" value="CAD PROTEIN"/>
    <property type="match status" value="1"/>
</dbReference>
<dbReference type="GO" id="GO:0004151">
    <property type="term" value="F:dihydroorotase activity"/>
    <property type="evidence" value="ECO:0007669"/>
    <property type="project" value="UniProtKB-EC"/>
</dbReference>
<dbReference type="SMART" id="SM00851">
    <property type="entry name" value="MGS"/>
    <property type="match status" value="1"/>
</dbReference>
<evidence type="ECO:0000256" key="8">
    <source>
        <dbReference type="ARBA" id="ARBA00022801"/>
    </source>
</evidence>
<dbReference type="GO" id="GO:0004088">
    <property type="term" value="F:carbamoyl-phosphate synthase (glutamine-hydrolyzing) activity"/>
    <property type="evidence" value="ECO:0007669"/>
    <property type="project" value="UniProtKB-EC"/>
</dbReference>
<dbReference type="PRINTS" id="PR00099">
    <property type="entry name" value="CPSGATASE"/>
</dbReference>
<reference evidence="21" key="1">
    <citation type="submission" date="2022-11" db="EMBL/GenBank/DDBJ databases">
        <title>Chromosome-level genome of Pogonophryne albipinna.</title>
        <authorList>
            <person name="Jo E."/>
        </authorList>
    </citation>
    <scope>NUCLEOTIDE SEQUENCE</scope>
    <source>
        <strain evidence="21">SGF0006</strain>
        <tissue evidence="21">Muscle</tissue>
    </source>
</reference>
<feature type="domain" description="ATP-grasp" evidence="19">
    <location>
        <begin position="1021"/>
        <end position="1212"/>
    </location>
</feature>
<dbReference type="SUPFAM" id="SSF52335">
    <property type="entry name" value="Methylglyoxal synthase-like"/>
    <property type="match status" value="1"/>
</dbReference>
<dbReference type="GO" id="GO:0006207">
    <property type="term" value="P:'de novo' pyrimidine nucleobase biosynthetic process"/>
    <property type="evidence" value="ECO:0007669"/>
    <property type="project" value="InterPro"/>
</dbReference>
<dbReference type="InterPro" id="IPR029062">
    <property type="entry name" value="Class_I_gatase-like"/>
</dbReference>
<evidence type="ECO:0000256" key="13">
    <source>
        <dbReference type="ARBA" id="ARBA00043998"/>
    </source>
</evidence>
<dbReference type="InterPro" id="IPR011059">
    <property type="entry name" value="Metal-dep_hydrolase_composite"/>
</dbReference>
<dbReference type="Pfam" id="PF02786">
    <property type="entry name" value="CPSase_L_D2"/>
    <property type="match status" value="2"/>
</dbReference>
<dbReference type="PRINTS" id="PR00096">
    <property type="entry name" value="GATASE"/>
</dbReference>
<dbReference type="Gene3D" id="3.20.20.140">
    <property type="entry name" value="Metal-dependent hydrolases"/>
    <property type="match status" value="1"/>
</dbReference>
<evidence type="ECO:0000256" key="14">
    <source>
        <dbReference type="ARBA" id="ARBA00047359"/>
    </source>
</evidence>
<dbReference type="InterPro" id="IPR032466">
    <property type="entry name" value="Metal_Hydrolase"/>
</dbReference>
<dbReference type="CDD" id="cd01423">
    <property type="entry name" value="MGS_CPS_I_III"/>
    <property type="match status" value="1"/>
</dbReference>
<dbReference type="FunFam" id="3.40.50.20:FF:000002">
    <property type="entry name" value="Carbamoyl-phosphate synthase large chain"/>
    <property type="match status" value="1"/>
</dbReference>
<dbReference type="CDD" id="cd01744">
    <property type="entry name" value="GATase1_CPSase"/>
    <property type="match status" value="1"/>
</dbReference>
<protein>
    <recommendedName>
        <fullName evidence="23">Dihydroorotase</fullName>
    </recommendedName>
</protein>
<evidence type="ECO:0000256" key="9">
    <source>
        <dbReference type="ARBA" id="ARBA00022833"/>
    </source>
</evidence>
<dbReference type="SUPFAM" id="SSF51556">
    <property type="entry name" value="Metallo-dependent hydrolases"/>
    <property type="match status" value="1"/>
</dbReference>
<dbReference type="SUPFAM" id="SSF48108">
    <property type="entry name" value="Carbamoyl phosphate synthetase, large subunit connection domain"/>
    <property type="match status" value="1"/>
</dbReference>
<dbReference type="InterPro" id="IPR024403">
    <property type="entry name" value="DHOase_cat"/>
</dbReference>
<feature type="region of interest" description="Disordered" evidence="18">
    <location>
        <begin position="1726"/>
        <end position="1761"/>
    </location>
</feature>
<evidence type="ECO:0000259" key="19">
    <source>
        <dbReference type="PROSITE" id="PS50975"/>
    </source>
</evidence>
<dbReference type="InterPro" id="IPR002195">
    <property type="entry name" value="Dihydroorotase_CS"/>
</dbReference>
<name>A0AAD6A8U4_9TELE</name>
<dbReference type="FunFam" id="3.40.50.880:FF:000006">
    <property type="entry name" value="Carbamoyl-phosphate synthase 1, mitochondrial"/>
    <property type="match status" value="1"/>
</dbReference>
<dbReference type="GO" id="GO:0006541">
    <property type="term" value="P:glutamine metabolic process"/>
    <property type="evidence" value="ECO:0007669"/>
    <property type="project" value="InterPro"/>
</dbReference>
<dbReference type="InterPro" id="IPR005480">
    <property type="entry name" value="CPSase_lsu_oligo"/>
</dbReference>
<feature type="domain" description="ATP-grasp" evidence="19">
    <location>
        <begin position="485"/>
        <end position="677"/>
    </location>
</feature>
<comment type="cofactor">
    <cofactor evidence="1">
        <name>Zn(2+)</name>
        <dbReference type="ChEBI" id="CHEBI:29105"/>
    </cofactor>
</comment>
<dbReference type="InterPro" id="IPR011761">
    <property type="entry name" value="ATP-grasp"/>
</dbReference>
<dbReference type="EMBL" id="JAPTMU010000182">
    <property type="protein sequence ID" value="KAJ4920614.1"/>
    <property type="molecule type" value="Genomic_DNA"/>
</dbReference>
<dbReference type="InterPro" id="IPR035686">
    <property type="entry name" value="CPSase_GATase1"/>
</dbReference>
<dbReference type="NCBIfam" id="TIGR01369">
    <property type="entry name" value="CPSaseII_lrg"/>
    <property type="match status" value="1"/>
</dbReference>
<feature type="compositionally biased region" description="Pro residues" evidence="18">
    <location>
        <begin position="1734"/>
        <end position="1743"/>
    </location>
</feature>
<dbReference type="FunFam" id="1.10.1030.10:FF:000001">
    <property type="entry name" value="Carbamoyl-phosphate synthase large chain"/>
    <property type="match status" value="1"/>
</dbReference>
<keyword evidence="8" id="KW-0378">Hydrolase</keyword>
<evidence type="ECO:0000256" key="7">
    <source>
        <dbReference type="ARBA" id="ARBA00022741"/>
    </source>
</evidence>
<dbReference type="PRINTS" id="PR00098">
    <property type="entry name" value="CPSASE"/>
</dbReference>
<keyword evidence="3" id="KW-0597">Phosphoprotein</keyword>
<dbReference type="FunFam" id="3.30.470.20:FF:000004">
    <property type="entry name" value="Carbamoyl-phosphate synthase (glutamine-hydrolyzing)"/>
    <property type="match status" value="1"/>
</dbReference>
<dbReference type="InterPro" id="IPR011607">
    <property type="entry name" value="MGS-like_dom"/>
</dbReference>
<dbReference type="PROSITE" id="PS00482">
    <property type="entry name" value="DIHYDROOROTASE_1"/>
    <property type="match status" value="1"/>
</dbReference>
<feature type="domain" description="MGS-like" evidence="20">
    <location>
        <begin position="1230"/>
        <end position="1397"/>
    </location>
</feature>
<comment type="catalytic activity">
    <reaction evidence="15">
        <text>(S)-dihydroorotate + H2O = N-carbamoyl-L-aspartate + H(+)</text>
        <dbReference type="Rhea" id="RHEA:24296"/>
        <dbReference type="ChEBI" id="CHEBI:15377"/>
        <dbReference type="ChEBI" id="CHEBI:15378"/>
        <dbReference type="ChEBI" id="CHEBI:30864"/>
        <dbReference type="ChEBI" id="CHEBI:32814"/>
        <dbReference type="EC" id="3.5.2.3"/>
    </reaction>
</comment>
<dbReference type="PROSITE" id="PS00867">
    <property type="entry name" value="CPSASE_2"/>
    <property type="match status" value="2"/>
</dbReference>
<dbReference type="SUPFAM" id="SSF52317">
    <property type="entry name" value="Class I glutamine amidotransferase-like"/>
    <property type="match status" value="1"/>
</dbReference>
<dbReference type="Gene3D" id="3.30.1490.20">
    <property type="entry name" value="ATP-grasp fold, A domain"/>
    <property type="match status" value="1"/>
</dbReference>
<keyword evidence="6" id="KW-0677">Repeat</keyword>
<feature type="non-terminal residue" evidence="21">
    <location>
        <position position="1858"/>
    </location>
</feature>
<comment type="similarity">
    <text evidence="13">In the 2nd section; belongs to the CarB family.</text>
</comment>
<dbReference type="InterPro" id="IPR005479">
    <property type="entry name" value="CPAse_ATP-bd"/>
</dbReference>
<dbReference type="InterPro" id="IPR036897">
    <property type="entry name" value="CarbamoylP_synth_lsu_oligo_sf"/>
</dbReference>
<comment type="pathway">
    <text evidence="2">Pyrimidine metabolism; UMP biosynthesis via de novo pathway; (S)-dihydroorotate from bicarbonate: step 3/3.</text>
</comment>
<proteinExistence type="inferred from homology"/>
<keyword evidence="4" id="KW-0436">Ligase</keyword>
<dbReference type="FunFam" id="3.30.1490.20:FF:000001">
    <property type="entry name" value="Carbamoyl-phosphate synthase large chain"/>
    <property type="match status" value="1"/>
</dbReference>
<gene>
    <name evidence="21" type="ORF">JOQ06_027753</name>
</gene>
<dbReference type="Proteomes" id="UP001219934">
    <property type="component" value="Unassembled WGS sequence"/>
</dbReference>
<dbReference type="GO" id="GO:0046872">
    <property type="term" value="F:metal ion binding"/>
    <property type="evidence" value="ECO:0007669"/>
    <property type="project" value="UniProtKB-KW"/>
</dbReference>
<comment type="caution">
    <text evidence="21">The sequence shown here is derived from an EMBL/GenBank/DDBJ whole genome shotgun (WGS) entry which is preliminary data.</text>
</comment>
<keyword evidence="22" id="KW-1185">Reference proteome</keyword>
<dbReference type="InterPro" id="IPR013815">
    <property type="entry name" value="ATP_grasp_subdomain_1"/>
</dbReference>
<evidence type="ECO:0000256" key="16">
    <source>
        <dbReference type="ARBA" id="ARBA00048816"/>
    </source>
</evidence>
<evidence type="ECO:0000256" key="3">
    <source>
        <dbReference type="ARBA" id="ARBA00022553"/>
    </source>
</evidence>
<evidence type="ECO:0000259" key="20">
    <source>
        <dbReference type="PROSITE" id="PS51855"/>
    </source>
</evidence>
<dbReference type="NCBIfam" id="NF009455">
    <property type="entry name" value="PRK12815.1"/>
    <property type="match status" value="1"/>
</dbReference>
<dbReference type="GO" id="GO:0004087">
    <property type="term" value="F:carbamoyl-phosphate synthase (ammonia) activity"/>
    <property type="evidence" value="ECO:0007669"/>
    <property type="project" value="UniProtKB-EC"/>
</dbReference>
<dbReference type="Gene3D" id="3.40.50.20">
    <property type="match status" value="2"/>
</dbReference>